<proteinExistence type="predicted"/>
<dbReference type="RefSeq" id="WP_200242128.1">
    <property type="nucleotide sequence ID" value="NZ_NRRV01000090.1"/>
</dbReference>
<dbReference type="CDD" id="cd07737">
    <property type="entry name" value="YcbL-like_MBL-fold"/>
    <property type="match status" value="1"/>
</dbReference>
<reference evidence="7 8" key="1">
    <citation type="journal article" date="2020" name="Microorganisms">
        <title>Osmotic Adaptation and Compatible Solute Biosynthesis of Phototrophic Bacteria as Revealed from Genome Analyses.</title>
        <authorList>
            <person name="Imhoff J.F."/>
            <person name="Rahn T."/>
            <person name="Kunzel S."/>
            <person name="Keller A."/>
            <person name="Neulinger S.C."/>
        </authorList>
    </citation>
    <scope>NUCLEOTIDE SEQUENCE [LARGE SCALE GENOMIC DNA]</scope>
    <source>
        <strain evidence="7 8">DSM 6210</strain>
    </source>
</reference>
<evidence type="ECO:0000313" key="8">
    <source>
        <dbReference type="Proteomes" id="UP000748752"/>
    </source>
</evidence>
<evidence type="ECO:0000256" key="3">
    <source>
        <dbReference type="ARBA" id="ARBA00022801"/>
    </source>
</evidence>
<organism evidence="7 8">
    <name type="scientific">Thiohalocapsa halophila</name>
    <dbReference type="NCBI Taxonomy" id="69359"/>
    <lineage>
        <taxon>Bacteria</taxon>
        <taxon>Pseudomonadati</taxon>
        <taxon>Pseudomonadota</taxon>
        <taxon>Gammaproteobacteria</taxon>
        <taxon>Chromatiales</taxon>
        <taxon>Chromatiaceae</taxon>
        <taxon>Thiohalocapsa</taxon>
    </lineage>
</organism>
<comment type="caution">
    <text evidence="7">The sequence shown here is derived from an EMBL/GenBank/DDBJ whole genome shotgun (WGS) entry which is preliminary data.</text>
</comment>
<evidence type="ECO:0000256" key="2">
    <source>
        <dbReference type="ARBA" id="ARBA00022723"/>
    </source>
</evidence>
<dbReference type="InterPro" id="IPR051453">
    <property type="entry name" value="MBL_Glyoxalase_II"/>
</dbReference>
<keyword evidence="2" id="KW-0479">Metal-binding</keyword>
<keyword evidence="4" id="KW-0862">Zinc</keyword>
<comment type="cofactor">
    <cofactor evidence="1">
        <name>Zn(2+)</name>
        <dbReference type="ChEBI" id="CHEBI:29105"/>
    </cofactor>
</comment>
<keyword evidence="3" id="KW-0378">Hydrolase</keyword>
<dbReference type="SUPFAM" id="SSF56281">
    <property type="entry name" value="Metallo-hydrolase/oxidoreductase"/>
    <property type="match status" value="1"/>
</dbReference>
<feature type="domain" description="Metallo-beta-lactamase" evidence="6">
    <location>
        <begin position="12"/>
        <end position="192"/>
    </location>
</feature>
<dbReference type="Gene3D" id="3.60.15.10">
    <property type="entry name" value="Ribonuclease Z/Hydroxyacylglutathione hydrolase-like"/>
    <property type="match status" value="1"/>
</dbReference>
<name>A0ABS1CNT7_9GAMM</name>
<evidence type="ECO:0000256" key="5">
    <source>
        <dbReference type="SAM" id="MobiDB-lite"/>
    </source>
</evidence>
<dbReference type="InterPro" id="IPR036866">
    <property type="entry name" value="RibonucZ/Hydroxyglut_hydro"/>
</dbReference>
<dbReference type="Proteomes" id="UP000748752">
    <property type="component" value="Unassembled WGS sequence"/>
</dbReference>
<evidence type="ECO:0000313" key="7">
    <source>
        <dbReference type="EMBL" id="MBK1633507.1"/>
    </source>
</evidence>
<dbReference type="Pfam" id="PF00753">
    <property type="entry name" value="Lactamase_B"/>
    <property type="match status" value="1"/>
</dbReference>
<evidence type="ECO:0000259" key="6">
    <source>
        <dbReference type="SMART" id="SM00849"/>
    </source>
</evidence>
<protein>
    <recommendedName>
        <fullName evidence="6">Metallo-beta-lactamase domain-containing protein</fullName>
    </recommendedName>
</protein>
<gene>
    <name evidence="7" type="ORF">CKO31_22720</name>
</gene>
<dbReference type="EMBL" id="NRRV01000090">
    <property type="protein sequence ID" value="MBK1633507.1"/>
    <property type="molecule type" value="Genomic_DNA"/>
</dbReference>
<feature type="region of interest" description="Disordered" evidence="5">
    <location>
        <begin position="193"/>
        <end position="212"/>
    </location>
</feature>
<dbReference type="PANTHER" id="PTHR46233">
    <property type="entry name" value="HYDROXYACYLGLUTATHIONE HYDROLASE GLOC"/>
    <property type="match status" value="1"/>
</dbReference>
<accession>A0ABS1CNT7</accession>
<keyword evidence="8" id="KW-1185">Reference proteome</keyword>
<evidence type="ECO:0000256" key="4">
    <source>
        <dbReference type="ARBA" id="ARBA00022833"/>
    </source>
</evidence>
<evidence type="ECO:0000256" key="1">
    <source>
        <dbReference type="ARBA" id="ARBA00001947"/>
    </source>
</evidence>
<dbReference type="PANTHER" id="PTHR46233:SF3">
    <property type="entry name" value="HYDROXYACYLGLUTATHIONE HYDROLASE GLOC"/>
    <property type="match status" value="1"/>
</dbReference>
<sequence>MDYRIIPVTPFQQNCTLLRCPDTGATAIVDPGGEPERITAALAAMHAEPAMILLTHGHLDHVGATPALAAQLGLPIVGPHPDDAFWLDALPQQAQMFGFPPHEAFRPGRWLADEDVVELGNRRLRVLHCPGHTPGHIVLFDADARLAQVGDVIFAGGIGRSDFPRGNHADLLRSIRERLFPLGDDVRFIPGHGPMSTFGEERRTNPFVGTAS</sequence>
<dbReference type="InterPro" id="IPR001279">
    <property type="entry name" value="Metallo-B-lactamas"/>
</dbReference>
<dbReference type="SMART" id="SM00849">
    <property type="entry name" value="Lactamase_B"/>
    <property type="match status" value="1"/>
</dbReference>